<dbReference type="PANTHER" id="PTHR48475">
    <property type="entry name" value="RIBONUCLEASE H"/>
    <property type="match status" value="1"/>
</dbReference>
<dbReference type="STRING" id="157652.A0A371HVA2"/>
<dbReference type="InterPro" id="IPR002156">
    <property type="entry name" value="RNaseH_domain"/>
</dbReference>
<dbReference type="EMBL" id="QJKJ01001629">
    <property type="protein sequence ID" value="RDY06718.1"/>
    <property type="molecule type" value="Genomic_DNA"/>
</dbReference>
<name>A0A371HVA2_MUCPR</name>
<evidence type="ECO:0000313" key="2">
    <source>
        <dbReference type="EMBL" id="RDY06718.1"/>
    </source>
</evidence>
<sequence length="252" mass="29081">MDPIKYIYEKPALTGNIARWQVALLEYDIVHVTQKAIKGSALANHLAHNPLVDYQPMKHDFLDNANGGTRKIKGWVMYFDGASNTLGHCIRAVLISQKGHWFPFTMRVGFNCTNNMVEYEAYAMGIIKDLKVHGDSTLLIHQLKGEWETQDVKLIPYYSYIGELVEHFEKIMFHHTPQEENQMVDALATLASMFEVSQESDTVTLFVHHRTIPAYCQAIKEEADGKPWYYDIKQYLKNKEYPPNATTIIRKR</sequence>
<evidence type="ECO:0000259" key="1">
    <source>
        <dbReference type="Pfam" id="PF13456"/>
    </source>
</evidence>
<proteinExistence type="predicted"/>
<feature type="domain" description="RNase H type-1" evidence="1">
    <location>
        <begin position="90"/>
        <end position="190"/>
    </location>
</feature>
<dbReference type="Gene3D" id="3.30.420.10">
    <property type="entry name" value="Ribonuclease H-like superfamily/Ribonuclease H"/>
    <property type="match status" value="1"/>
</dbReference>
<dbReference type="SUPFAM" id="SSF53098">
    <property type="entry name" value="Ribonuclease H-like"/>
    <property type="match status" value="1"/>
</dbReference>
<feature type="non-terminal residue" evidence="2">
    <location>
        <position position="1"/>
    </location>
</feature>
<dbReference type="Proteomes" id="UP000257109">
    <property type="component" value="Unassembled WGS sequence"/>
</dbReference>
<dbReference type="InterPro" id="IPR036397">
    <property type="entry name" value="RNaseH_sf"/>
</dbReference>
<dbReference type="Pfam" id="PF13456">
    <property type="entry name" value="RVT_3"/>
    <property type="match status" value="1"/>
</dbReference>
<dbReference type="CDD" id="cd09279">
    <property type="entry name" value="RNase_HI_like"/>
    <property type="match status" value="1"/>
</dbReference>
<accession>A0A371HVA2</accession>
<organism evidence="2 3">
    <name type="scientific">Mucuna pruriens</name>
    <name type="common">Velvet bean</name>
    <name type="synonym">Dolichos pruriens</name>
    <dbReference type="NCBI Taxonomy" id="157652"/>
    <lineage>
        <taxon>Eukaryota</taxon>
        <taxon>Viridiplantae</taxon>
        <taxon>Streptophyta</taxon>
        <taxon>Embryophyta</taxon>
        <taxon>Tracheophyta</taxon>
        <taxon>Spermatophyta</taxon>
        <taxon>Magnoliopsida</taxon>
        <taxon>eudicotyledons</taxon>
        <taxon>Gunneridae</taxon>
        <taxon>Pentapetalae</taxon>
        <taxon>rosids</taxon>
        <taxon>fabids</taxon>
        <taxon>Fabales</taxon>
        <taxon>Fabaceae</taxon>
        <taxon>Papilionoideae</taxon>
        <taxon>50 kb inversion clade</taxon>
        <taxon>NPAAA clade</taxon>
        <taxon>indigoferoid/millettioid clade</taxon>
        <taxon>Phaseoleae</taxon>
        <taxon>Mucuna</taxon>
    </lineage>
</organism>
<dbReference type="PANTHER" id="PTHR48475:SF1">
    <property type="entry name" value="RNASE H TYPE-1 DOMAIN-CONTAINING PROTEIN"/>
    <property type="match status" value="1"/>
</dbReference>
<reference evidence="2" key="1">
    <citation type="submission" date="2018-05" db="EMBL/GenBank/DDBJ databases">
        <title>Draft genome of Mucuna pruriens seed.</title>
        <authorList>
            <person name="Nnadi N.E."/>
            <person name="Vos R."/>
            <person name="Hasami M.H."/>
            <person name="Devisetty U.K."/>
            <person name="Aguiy J.C."/>
        </authorList>
    </citation>
    <scope>NUCLEOTIDE SEQUENCE [LARGE SCALE GENOMIC DNA]</scope>
    <source>
        <strain evidence="2">JCA_2017</strain>
    </source>
</reference>
<evidence type="ECO:0000313" key="3">
    <source>
        <dbReference type="Proteomes" id="UP000257109"/>
    </source>
</evidence>
<gene>
    <name evidence="2" type="ORF">CR513_09242</name>
</gene>
<dbReference type="GO" id="GO:0004523">
    <property type="term" value="F:RNA-DNA hybrid ribonuclease activity"/>
    <property type="evidence" value="ECO:0007669"/>
    <property type="project" value="InterPro"/>
</dbReference>
<dbReference type="OrthoDB" id="2139127at2759"/>
<protein>
    <recommendedName>
        <fullName evidence="1">RNase H type-1 domain-containing protein</fullName>
    </recommendedName>
</protein>
<dbReference type="InterPro" id="IPR012337">
    <property type="entry name" value="RNaseH-like_sf"/>
</dbReference>
<keyword evidence="3" id="KW-1185">Reference proteome</keyword>
<comment type="caution">
    <text evidence="2">The sequence shown here is derived from an EMBL/GenBank/DDBJ whole genome shotgun (WGS) entry which is preliminary data.</text>
</comment>
<dbReference type="GO" id="GO:0003676">
    <property type="term" value="F:nucleic acid binding"/>
    <property type="evidence" value="ECO:0007669"/>
    <property type="project" value="InterPro"/>
</dbReference>
<dbReference type="AlphaFoldDB" id="A0A371HVA2"/>